<protein>
    <submittedName>
        <fullName evidence="1">Uncharacterized protein</fullName>
    </submittedName>
</protein>
<evidence type="ECO:0000313" key="1">
    <source>
        <dbReference type="EMBL" id="CCF41196.1"/>
    </source>
</evidence>
<organism evidence="1 2">
    <name type="scientific">Colletotrichum higginsianum (strain IMI 349063)</name>
    <name type="common">Crucifer anthracnose fungus</name>
    <dbReference type="NCBI Taxonomy" id="759273"/>
    <lineage>
        <taxon>Eukaryota</taxon>
        <taxon>Fungi</taxon>
        <taxon>Dikarya</taxon>
        <taxon>Ascomycota</taxon>
        <taxon>Pezizomycotina</taxon>
        <taxon>Sordariomycetes</taxon>
        <taxon>Hypocreomycetidae</taxon>
        <taxon>Glomerellales</taxon>
        <taxon>Glomerellaceae</taxon>
        <taxon>Colletotrichum</taxon>
        <taxon>Colletotrichum destructivum species complex</taxon>
    </lineage>
</organism>
<gene>
    <name evidence="1" type="ORF">CH063_11551</name>
</gene>
<name>H1VLU3_COLHI</name>
<proteinExistence type="predicted"/>
<feature type="non-terminal residue" evidence="1">
    <location>
        <position position="64"/>
    </location>
</feature>
<dbReference type="AlphaFoldDB" id="H1VLU3"/>
<dbReference type="EMBL" id="CACQ02004546">
    <property type="protein sequence ID" value="CCF41196.1"/>
    <property type="molecule type" value="Genomic_DNA"/>
</dbReference>
<sequence length="64" mass="7159">IRVPGTFLSLRSSLPTCRDGDVEREGWLLRDPRDPRRLGEGGGRRAFVVVGCVNRNRNSGNTTY</sequence>
<accession>H1VLU3</accession>
<reference evidence="2" key="1">
    <citation type="journal article" date="2012" name="Nat. Genet.">
        <title>Lifestyle transitions in plant pathogenic Colletotrichum fungi deciphered by genome and transcriptome analyses.</title>
        <authorList>
            <person name="O'Connell R.J."/>
            <person name="Thon M.R."/>
            <person name="Hacquard S."/>
            <person name="Amyotte S.G."/>
            <person name="Kleemann J."/>
            <person name="Torres M.F."/>
            <person name="Damm U."/>
            <person name="Buiate E.A."/>
            <person name="Epstein L."/>
            <person name="Alkan N."/>
            <person name="Altmueller J."/>
            <person name="Alvarado-Balderrama L."/>
            <person name="Bauser C.A."/>
            <person name="Becker C."/>
            <person name="Birren B.W."/>
            <person name="Chen Z."/>
            <person name="Choi J."/>
            <person name="Crouch J.A."/>
            <person name="Duvick J.P."/>
            <person name="Farman M.A."/>
            <person name="Gan P."/>
            <person name="Heiman D."/>
            <person name="Henrissat B."/>
            <person name="Howard R.J."/>
            <person name="Kabbage M."/>
            <person name="Koch C."/>
            <person name="Kracher B."/>
            <person name="Kubo Y."/>
            <person name="Law A.D."/>
            <person name="Lebrun M.-H."/>
            <person name="Lee Y.-H."/>
            <person name="Miyara I."/>
            <person name="Moore N."/>
            <person name="Neumann U."/>
            <person name="Nordstroem K."/>
            <person name="Panaccione D.G."/>
            <person name="Panstruga R."/>
            <person name="Place M."/>
            <person name="Proctor R.H."/>
            <person name="Prusky D."/>
            <person name="Rech G."/>
            <person name="Reinhardt R."/>
            <person name="Rollins J.A."/>
            <person name="Rounsley S."/>
            <person name="Schardl C.L."/>
            <person name="Schwartz D.C."/>
            <person name="Shenoy N."/>
            <person name="Shirasu K."/>
            <person name="Sikhakolli U.R."/>
            <person name="Stueber K."/>
            <person name="Sukno S.A."/>
            <person name="Sweigard J.A."/>
            <person name="Takano Y."/>
            <person name="Takahara H."/>
            <person name="Trail F."/>
            <person name="van der Does H.C."/>
            <person name="Voll L.M."/>
            <person name="Will I."/>
            <person name="Young S."/>
            <person name="Zeng Q."/>
            <person name="Zhang J."/>
            <person name="Zhou S."/>
            <person name="Dickman M.B."/>
            <person name="Schulze-Lefert P."/>
            <person name="Ver Loren van Themaat E."/>
            <person name="Ma L.-J."/>
            <person name="Vaillancourt L.J."/>
        </authorList>
    </citation>
    <scope>NUCLEOTIDE SEQUENCE [LARGE SCALE GENOMIC DNA]</scope>
    <source>
        <strain evidence="2">IMI 349063</strain>
    </source>
</reference>
<evidence type="ECO:0000313" key="2">
    <source>
        <dbReference type="Proteomes" id="UP000007174"/>
    </source>
</evidence>
<dbReference type="Proteomes" id="UP000007174">
    <property type="component" value="Unassembled WGS sequence"/>
</dbReference>
<dbReference type="HOGENOM" id="CLU_2873766_0_0_1"/>